<keyword evidence="1" id="KW-0472">Membrane</keyword>
<name>A0A8J3CSZ1_9PROT</name>
<dbReference type="Proteomes" id="UP000634004">
    <property type="component" value="Unassembled WGS sequence"/>
</dbReference>
<dbReference type="AlphaFoldDB" id="A0A8J3CSZ1"/>
<protein>
    <recommendedName>
        <fullName evidence="2">Inner membrane protein YgaP-like transmembrane domain-containing protein</fullName>
    </recommendedName>
</protein>
<accession>A0A8J3CSZ1</accession>
<reference evidence="3" key="2">
    <citation type="submission" date="2020-09" db="EMBL/GenBank/DDBJ databases">
        <authorList>
            <person name="Sun Q."/>
            <person name="Kim S."/>
        </authorList>
    </citation>
    <scope>NUCLEOTIDE SEQUENCE</scope>
    <source>
        <strain evidence="3">KCTC 32513</strain>
    </source>
</reference>
<keyword evidence="1" id="KW-1133">Transmembrane helix</keyword>
<sequence length="70" mass="7279">MTINVGTIDRLARAVIGLACIALVFIGPFATAGWPRYVLGVVGAIMLLTAAIKFCPLYRALGLSTGSPKS</sequence>
<keyword evidence="1" id="KW-0812">Transmembrane</keyword>
<evidence type="ECO:0000313" key="3">
    <source>
        <dbReference type="EMBL" id="GHB05336.1"/>
    </source>
</evidence>
<gene>
    <name evidence="3" type="ORF">GCM10009069_29750</name>
</gene>
<feature type="transmembrane region" description="Helical" evidence="1">
    <location>
        <begin position="12"/>
        <end position="31"/>
    </location>
</feature>
<evidence type="ECO:0000259" key="2">
    <source>
        <dbReference type="Pfam" id="PF11127"/>
    </source>
</evidence>
<reference evidence="3" key="1">
    <citation type="journal article" date="2014" name="Int. J. Syst. Evol. Microbiol.">
        <title>Complete genome sequence of Corynebacterium casei LMG S-19264T (=DSM 44701T), isolated from a smear-ripened cheese.</title>
        <authorList>
            <consortium name="US DOE Joint Genome Institute (JGI-PGF)"/>
            <person name="Walter F."/>
            <person name="Albersmeier A."/>
            <person name="Kalinowski J."/>
            <person name="Ruckert C."/>
        </authorList>
    </citation>
    <scope>NUCLEOTIDE SEQUENCE</scope>
    <source>
        <strain evidence="3">KCTC 32513</strain>
    </source>
</reference>
<keyword evidence="4" id="KW-1185">Reference proteome</keyword>
<dbReference type="Pfam" id="PF11127">
    <property type="entry name" value="YgaP-like_TM"/>
    <property type="match status" value="1"/>
</dbReference>
<proteinExistence type="predicted"/>
<evidence type="ECO:0000256" key="1">
    <source>
        <dbReference type="SAM" id="Phobius"/>
    </source>
</evidence>
<dbReference type="RefSeq" id="WP_189499679.1">
    <property type="nucleotide sequence ID" value="NZ_BMZH01000025.1"/>
</dbReference>
<feature type="transmembrane region" description="Helical" evidence="1">
    <location>
        <begin position="37"/>
        <end position="61"/>
    </location>
</feature>
<feature type="domain" description="Inner membrane protein YgaP-like transmembrane" evidence="2">
    <location>
        <begin position="1"/>
        <end position="68"/>
    </location>
</feature>
<organism evidence="3 4">
    <name type="scientific">Algimonas arctica</name>
    <dbReference type="NCBI Taxonomy" id="1479486"/>
    <lineage>
        <taxon>Bacteria</taxon>
        <taxon>Pseudomonadati</taxon>
        <taxon>Pseudomonadota</taxon>
        <taxon>Alphaproteobacteria</taxon>
        <taxon>Maricaulales</taxon>
        <taxon>Robiginitomaculaceae</taxon>
        <taxon>Algimonas</taxon>
    </lineage>
</organism>
<evidence type="ECO:0000313" key="4">
    <source>
        <dbReference type="Proteomes" id="UP000634004"/>
    </source>
</evidence>
<dbReference type="InterPro" id="IPR021309">
    <property type="entry name" value="YgaP-like_TM"/>
</dbReference>
<dbReference type="EMBL" id="BMZH01000025">
    <property type="protein sequence ID" value="GHB05336.1"/>
    <property type="molecule type" value="Genomic_DNA"/>
</dbReference>
<comment type="caution">
    <text evidence="3">The sequence shown here is derived from an EMBL/GenBank/DDBJ whole genome shotgun (WGS) entry which is preliminary data.</text>
</comment>